<comment type="caution">
    <text evidence="1">The sequence shown here is derived from an EMBL/GenBank/DDBJ whole genome shotgun (WGS) entry which is preliminary data.</text>
</comment>
<evidence type="ECO:0000313" key="1">
    <source>
        <dbReference type="EMBL" id="TVZ71192.1"/>
    </source>
</evidence>
<organism evidence="1">
    <name type="scientific">Serratia fonticola</name>
    <dbReference type="NCBI Taxonomy" id="47917"/>
    <lineage>
        <taxon>Bacteria</taxon>
        <taxon>Pseudomonadati</taxon>
        <taxon>Pseudomonadota</taxon>
        <taxon>Gammaproteobacteria</taxon>
        <taxon>Enterobacterales</taxon>
        <taxon>Yersiniaceae</taxon>
        <taxon>Serratia</taxon>
    </lineage>
</organism>
<reference evidence="1" key="2">
    <citation type="submission" date="2019-08" db="EMBL/GenBank/DDBJ databases">
        <title>Investigation of anaerobic lignin degradation for improved lignocellulosic biofuels.</title>
        <authorList>
            <person name="Deangelis K.PhD."/>
        </authorList>
    </citation>
    <scope>NUCLEOTIDE SEQUENCE [LARGE SCALE GENOMIC DNA]</scope>
    <source>
        <strain evidence="1">128R</strain>
    </source>
</reference>
<reference evidence="1" key="1">
    <citation type="submission" date="2019-06" db="EMBL/GenBank/DDBJ databases">
        <authorList>
            <person name="Deangelis K."/>
            <person name="Huntemann M."/>
            <person name="Clum A."/>
            <person name="Pillay M."/>
            <person name="Palaniappan K."/>
            <person name="Varghese N."/>
            <person name="Mikhailova N."/>
            <person name="Stamatis D."/>
            <person name="Reddy T."/>
            <person name="Daum C."/>
            <person name="Shapiro N."/>
            <person name="Ivanova N."/>
            <person name="Kyrpides N."/>
            <person name="Woyke T."/>
        </authorList>
    </citation>
    <scope>NUCLEOTIDE SEQUENCE [LARGE SCALE GENOMIC DNA]</scope>
    <source>
        <strain evidence="1">128R</strain>
    </source>
</reference>
<dbReference type="AlphaFoldDB" id="A0A542BRS5"/>
<proteinExistence type="predicted"/>
<dbReference type="EMBL" id="VISQ01000001">
    <property type="protein sequence ID" value="TVZ71192.1"/>
    <property type="molecule type" value="Genomic_DNA"/>
</dbReference>
<gene>
    <name evidence="1" type="ORF">FHU10_3810</name>
</gene>
<accession>A0A542BRS5</accession>
<sequence length="81" mass="9325">MFVINDAWRKQTRLDILAFLFFQAIYFGDIRFSLPECRIVGAPGSFVATPFKAGKSKCLFRGGDVLFNRVFLQMFFGLFTQ</sequence>
<protein>
    <submittedName>
        <fullName evidence="1">Uncharacterized protein</fullName>
    </submittedName>
</protein>
<name>A0A542BRS5_SERFO</name>